<dbReference type="Proteomes" id="UP001419268">
    <property type="component" value="Unassembled WGS sequence"/>
</dbReference>
<proteinExistence type="predicted"/>
<evidence type="ECO:0000256" key="1">
    <source>
        <dbReference type="SAM" id="Phobius"/>
    </source>
</evidence>
<feature type="transmembrane region" description="Helical" evidence="1">
    <location>
        <begin position="69"/>
        <end position="95"/>
    </location>
</feature>
<evidence type="ECO:0000313" key="3">
    <source>
        <dbReference type="Proteomes" id="UP001419268"/>
    </source>
</evidence>
<evidence type="ECO:0000313" key="2">
    <source>
        <dbReference type="EMBL" id="KAK9088834.1"/>
    </source>
</evidence>
<keyword evidence="1" id="KW-0812">Transmembrane</keyword>
<keyword evidence="1" id="KW-0472">Membrane</keyword>
<name>A0AAP0E8W8_9MAGN</name>
<dbReference type="EMBL" id="JBBNAG010000012">
    <property type="protein sequence ID" value="KAK9088834.1"/>
    <property type="molecule type" value="Genomic_DNA"/>
</dbReference>
<feature type="transmembrane region" description="Helical" evidence="1">
    <location>
        <begin position="12"/>
        <end position="31"/>
    </location>
</feature>
<keyword evidence="3" id="KW-1185">Reference proteome</keyword>
<keyword evidence="1" id="KW-1133">Transmembrane helix</keyword>
<gene>
    <name evidence="2" type="ORF">Scep_027916</name>
</gene>
<reference evidence="2 3" key="1">
    <citation type="submission" date="2024-01" db="EMBL/GenBank/DDBJ databases">
        <title>Genome assemblies of Stephania.</title>
        <authorList>
            <person name="Yang L."/>
        </authorList>
    </citation>
    <scope>NUCLEOTIDE SEQUENCE [LARGE SCALE GENOMIC DNA]</scope>
    <source>
        <strain evidence="2">JXDWG</strain>
        <tissue evidence="2">Leaf</tissue>
    </source>
</reference>
<dbReference type="AlphaFoldDB" id="A0AAP0E8W8"/>
<comment type="caution">
    <text evidence="2">The sequence shown here is derived from an EMBL/GenBank/DDBJ whole genome shotgun (WGS) entry which is preliminary data.</text>
</comment>
<accession>A0AAP0E8W8</accession>
<sequence length="266" mass="28193">MGAAMAERFASFGVSANLITFLTGHLAMLGATSSRKEREGGDHPFSTDIRRVLPHRCCPPLLSSPLLPALAFLAAAAPLAVVVPSFAVAAPLSLLSIKLTTPPSASASAYASASASASASTSTSATASNSASATTTLIIPSYRQSYEYKTVVVMMSDVGKVCLHMFTLDFLNQVANGLEKDSMKIRDGLATGFRHSVAIPSLIFQEYMHESATESETEIKNSVSDSVANQKRNQRRNSLFPSLIPFLISNGIRDGIHYSVSDSVSD</sequence>
<organism evidence="2 3">
    <name type="scientific">Stephania cephalantha</name>
    <dbReference type="NCBI Taxonomy" id="152367"/>
    <lineage>
        <taxon>Eukaryota</taxon>
        <taxon>Viridiplantae</taxon>
        <taxon>Streptophyta</taxon>
        <taxon>Embryophyta</taxon>
        <taxon>Tracheophyta</taxon>
        <taxon>Spermatophyta</taxon>
        <taxon>Magnoliopsida</taxon>
        <taxon>Ranunculales</taxon>
        <taxon>Menispermaceae</taxon>
        <taxon>Menispermoideae</taxon>
        <taxon>Cissampelideae</taxon>
        <taxon>Stephania</taxon>
    </lineage>
</organism>
<protein>
    <submittedName>
        <fullName evidence="2">Uncharacterized protein</fullName>
    </submittedName>
</protein>